<evidence type="ECO:0000313" key="4">
    <source>
        <dbReference type="Proteomes" id="UP001589776"/>
    </source>
</evidence>
<feature type="compositionally biased region" description="Basic and acidic residues" evidence="1">
    <location>
        <begin position="10"/>
        <end position="22"/>
    </location>
</feature>
<reference evidence="3 4" key="1">
    <citation type="submission" date="2024-09" db="EMBL/GenBank/DDBJ databases">
        <authorList>
            <person name="Sun Q."/>
            <person name="Mori K."/>
        </authorList>
    </citation>
    <scope>NUCLEOTIDE SEQUENCE [LARGE SCALE GENOMIC DNA]</scope>
    <source>
        <strain evidence="3 4">CCM 7759</strain>
    </source>
</reference>
<protein>
    <submittedName>
        <fullName evidence="3">Uncharacterized protein</fullName>
    </submittedName>
</protein>
<evidence type="ECO:0000313" key="3">
    <source>
        <dbReference type="EMBL" id="MFC0211364.1"/>
    </source>
</evidence>
<dbReference type="RefSeq" id="WP_377468338.1">
    <property type="nucleotide sequence ID" value="NZ_JBHLWN010000014.1"/>
</dbReference>
<gene>
    <name evidence="3" type="ORF">ACFFK0_02670</name>
</gene>
<accession>A0ABV6DFD7</accession>
<proteinExistence type="predicted"/>
<evidence type="ECO:0000256" key="1">
    <source>
        <dbReference type="SAM" id="MobiDB-lite"/>
    </source>
</evidence>
<organism evidence="3 4">
    <name type="scientific">Paenibacillus chartarius</name>
    <dbReference type="NCBI Taxonomy" id="747481"/>
    <lineage>
        <taxon>Bacteria</taxon>
        <taxon>Bacillati</taxon>
        <taxon>Bacillota</taxon>
        <taxon>Bacilli</taxon>
        <taxon>Bacillales</taxon>
        <taxon>Paenibacillaceae</taxon>
        <taxon>Paenibacillus</taxon>
    </lineage>
</organism>
<keyword evidence="2" id="KW-0812">Transmembrane</keyword>
<sequence>MERYPSNGYHSHEERHHPERRPTPQPSKAWYQQGWLWMIMAMIGISVIGLGLFGLADQAAELNNSVKEQTDVLREQNGLLAGIRESADHIAGAVRHGFGRVVDAIQSAADRIAAG</sequence>
<feature type="transmembrane region" description="Helical" evidence="2">
    <location>
        <begin position="35"/>
        <end position="55"/>
    </location>
</feature>
<feature type="region of interest" description="Disordered" evidence="1">
    <location>
        <begin position="1"/>
        <end position="27"/>
    </location>
</feature>
<comment type="caution">
    <text evidence="3">The sequence shown here is derived from an EMBL/GenBank/DDBJ whole genome shotgun (WGS) entry which is preliminary data.</text>
</comment>
<evidence type="ECO:0000256" key="2">
    <source>
        <dbReference type="SAM" id="Phobius"/>
    </source>
</evidence>
<keyword evidence="2" id="KW-0472">Membrane</keyword>
<dbReference type="Proteomes" id="UP001589776">
    <property type="component" value="Unassembled WGS sequence"/>
</dbReference>
<name>A0ABV6DFD7_9BACL</name>
<dbReference type="EMBL" id="JBHLWN010000014">
    <property type="protein sequence ID" value="MFC0211364.1"/>
    <property type="molecule type" value="Genomic_DNA"/>
</dbReference>
<keyword evidence="4" id="KW-1185">Reference proteome</keyword>
<keyword evidence="2" id="KW-1133">Transmembrane helix</keyword>